<proteinExistence type="predicted"/>
<dbReference type="Proteomes" id="UP001501444">
    <property type="component" value="Unassembled WGS sequence"/>
</dbReference>
<dbReference type="EMBL" id="BAAARV010000071">
    <property type="protein sequence ID" value="GAA2371628.1"/>
    <property type="molecule type" value="Genomic_DNA"/>
</dbReference>
<accession>A0ABN3H7V6</accession>
<organism evidence="1 2">
    <name type="scientific">Dactylosporangium salmoneum</name>
    <dbReference type="NCBI Taxonomy" id="53361"/>
    <lineage>
        <taxon>Bacteria</taxon>
        <taxon>Bacillati</taxon>
        <taxon>Actinomycetota</taxon>
        <taxon>Actinomycetes</taxon>
        <taxon>Micromonosporales</taxon>
        <taxon>Micromonosporaceae</taxon>
        <taxon>Dactylosporangium</taxon>
    </lineage>
</organism>
<keyword evidence="2" id="KW-1185">Reference proteome</keyword>
<sequence>MGAARVASPHLVRSQVTVAPAVGARRRVRRRPVGVRPNHHPRVRRPGHHSRPLTVRLARRPGTESVAVHVAGDMPAILAARIRALLDRR</sequence>
<reference evidence="1 2" key="1">
    <citation type="journal article" date="2019" name="Int. J. Syst. Evol. Microbiol.">
        <title>The Global Catalogue of Microorganisms (GCM) 10K type strain sequencing project: providing services to taxonomists for standard genome sequencing and annotation.</title>
        <authorList>
            <consortium name="The Broad Institute Genomics Platform"/>
            <consortium name="The Broad Institute Genome Sequencing Center for Infectious Disease"/>
            <person name="Wu L."/>
            <person name="Ma J."/>
        </authorList>
    </citation>
    <scope>NUCLEOTIDE SEQUENCE [LARGE SCALE GENOMIC DNA]</scope>
    <source>
        <strain evidence="1 2">JCM 3272</strain>
    </source>
</reference>
<gene>
    <name evidence="1" type="ORF">GCM10010170_073310</name>
</gene>
<protein>
    <submittedName>
        <fullName evidence="1">Uncharacterized protein</fullName>
    </submittedName>
</protein>
<evidence type="ECO:0000313" key="1">
    <source>
        <dbReference type="EMBL" id="GAA2371628.1"/>
    </source>
</evidence>
<comment type="caution">
    <text evidence="1">The sequence shown here is derived from an EMBL/GenBank/DDBJ whole genome shotgun (WGS) entry which is preliminary data.</text>
</comment>
<evidence type="ECO:0000313" key="2">
    <source>
        <dbReference type="Proteomes" id="UP001501444"/>
    </source>
</evidence>
<name>A0ABN3H7V6_9ACTN</name>